<name>A0A9Q3GKL8_9BASI</name>
<keyword evidence="4" id="KW-1185">Reference proteome</keyword>
<dbReference type="EMBL" id="AVOT02002352">
    <property type="protein sequence ID" value="MBW0470067.1"/>
    <property type="molecule type" value="Genomic_DNA"/>
</dbReference>
<gene>
    <name evidence="3" type="ORF">O181_009782</name>
</gene>
<feature type="chain" id="PRO_5040349826" evidence="2">
    <location>
        <begin position="24"/>
        <end position="243"/>
    </location>
</feature>
<organism evidence="3 4">
    <name type="scientific">Austropuccinia psidii MF-1</name>
    <dbReference type="NCBI Taxonomy" id="1389203"/>
    <lineage>
        <taxon>Eukaryota</taxon>
        <taxon>Fungi</taxon>
        <taxon>Dikarya</taxon>
        <taxon>Basidiomycota</taxon>
        <taxon>Pucciniomycotina</taxon>
        <taxon>Pucciniomycetes</taxon>
        <taxon>Pucciniales</taxon>
        <taxon>Sphaerophragmiaceae</taxon>
        <taxon>Austropuccinia</taxon>
    </lineage>
</organism>
<feature type="compositionally biased region" description="Basic and acidic residues" evidence="1">
    <location>
        <begin position="193"/>
        <end position="209"/>
    </location>
</feature>
<sequence>MVVSFSTTLIFFSFLSACDFGIALPVNNWLPKSENSLQTLAIQYLHELPTQKLALDTIENEFEKKSGMFYSQEIVNQIDNLIESCYRLIEPRNRLVEAIPADEIVDDEAVEYLVDLSLSYLRNVMHAARLLKQSTENTPQSADIFQDLKSQYKKLQLLDEFLFKWASKSGASTNSEESSLDNQVISNEEFSDDNEHQERNSYQKSDLKPVENMNEENDNFGETVVQEIISTVKIVTYAANSDS</sequence>
<proteinExistence type="predicted"/>
<evidence type="ECO:0000256" key="1">
    <source>
        <dbReference type="SAM" id="MobiDB-lite"/>
    </source>
</evidence>
<feature type="signal peptide" evidence="2">
    <location>
        <begin position="1"/>
        <end position="23"/>
    </location>
</feature>
<dbReference type="Proteomes" id="UP000765509">
    <property type="component" value="Unassembled WGS sequence"/>
</dbReference>
<protein>
    <submittedName>
        <fullName evidence="3">Uncharacterized protein</fullName>
    </submittedName>
</protein>
<accession>A0A9Q3GKL8</accession>
<evidence type="ECO:0000313" key="4">
    <source>
        <dbReference type="Proteomes" id="UP000765509"/>
    </source>
</evidence>
<evidence type="ECO:0000313" key="3">
    <source>
        <dbReference type="EMBL" id="MBW0470067.1"/>
    </source>
</evidence>
<dbReference type="OrthoDB" id="2500527at2759"/>
<feature type="region of interest" description="Disordered" evidence="1">
    <location>
        <begin position="188"/>
        <end position="215"/>
    </location>
</feature>
<reference evidence="3" key="1">
    <citation type="submission" date="2021-03" db="EMBL/GenBank/DDBJ databases">
        <title>Draft genome sequence of rust myrtle Austropuccinia psidii MF-1, a brazilian biotype.</title>
        <authorList>
            <person name="Quecine M.C."/>
            <person name="Pachon D.M.R."/>
            <person name="Bonatelli M.L."/>
            <person name="Correr F.H."/>
            <person name="Franceschini L.M."/>
            <person name="Leite T.F."/>
            <person name="Margarido G.R.A."/>
            <person name="Almeida C.A."/>
            <person name="Ferrarezi J.A."/>
            <person name="Labate C.A."/>
        </authorList>
    </citation>
    <scope>NUCLEOTIDE SEQUENCE</scope>
    <source>
        <strain evidence="3">MF-1</strain>
    </source>
</reference>
<comment type="caution">
    <text evidence="3">The sequence shown here is derived from an EMBL/GenBank/DDBJ whole genome shotgun (WGS) entry which is preliminary data.</text>
</comment>
<dbReference type="AlphaFoldDB" id="A0A9Q3GKL8"/>
<evidence type="ECO:0000256" key="2">
    <source>
        <dbReference type="SAM" id="SignalP"/>
    </source>
</evidence>
<keyword evidence="2" id="KW-0732">Signal</keyword>